<dbReference type="SUPFAM" id="SSF53335">
    <property type="entry name" value="S-adenosyl-L-methionine-dependent methyltransferases"/>
    <property type="match status" value="1"/>
</dbReference>
<sequence>MIEQSFNIPFISNIALREKQIQQNYRPIIAVHKWFARRPGTLFRGLLLSEFSEKPLEQAFYESNNLAGLQIADPFMGGGTPILEANRIGCDVTGFDINPMSYWIVKQEIEHLDLDAYAQAAEELRAALENEIGSLYRTRCTLCGSDDAHVKYFLWVKTIPCQGCKKDIDLFPGYLLSANARHPKNVLICPSCGELTETDDKKNPGSCSHCVTELTAIGPAKRSRCTCSACGTDNRYPNAELGAPRHRLFALEYHCL</sequence>
<protein>
    <submittedName>
        <fullName evidence="1">D12 class N6 adenine-specific DNA methyltransferase</fullName>
    </submittedName>
</protein>
<gene>
    <name evidence="1" type="ORF">VT99_11962</name>
</gene>
<evidence type="ECO:0000313" key="1">
    <source>
        <dbReference type="EMBL" id="RWX46865.1"/>
    </source>
</evidence>
<keyword evidence="1" id="KW-0808">Transferase</keyword>
<reference evidence="1 2" key="1">
    <citation type="submission" date="2017-01" db="EMBL/GenBank/DDBJ databases">
        <title>The cable genome- insights into the physiology and evolution of filamentous bacteria capable of sulfide oxidation via long distance electron transfer.</title>
        <authorList>
            <person name="Schreiber L."/>
            <person name="Bjerg J.T."/>
            <person name="Boggild A."/>
            <person name="Van De Vossenberg J."/>
            <person name="Meysman F."/>
            <person name="Nielsen L.P."/>
            <person name="Schramm A."/>
            <person name="Kjeldsen K.U."/>
        </authorList>
    </citation>
    <scope>NUCLEOTIDE SEQUENCE [LARGE SCALE GENOMIC DNA]</scope>
    <source>
        <strain evidence="1">A2</strain>
    </source>
</reference>
<feature type="non-terminal residue" evidence="1">
    <location>
        <position position="256"/>
    </location>
</feature>
<dbReference type="EMBL" id="MTKQ01000196">
    <property type="protein sequence ID" value="RWX46865.1"/>
    <property type="molecule type" value="Genomic_DNA"/>
</dbReference>
<dbReference type="GO" id="GO:0032259">
    <property type="term" value="P:methylation"/>
    <property type="evidence" value="ECO:0007669"/>
    <property type="project" value="UniProtKB-KW"/>
</dbReference>
<accession>A0A3S3QT18</accession>
<dbReference type="InterPro" id="IPR029063">
    <property type="entry name" value="SAM-dependent_MTases_sf"/>
</dbReference>
<dbReference type="AlphaFoldDB" id="A0A3S3QT18"/>
<name>A0A3S3QT18_9BACT</name>
<proteinExistence type="predicted"/>
<comment type="caution">
    <text evidence="1">The sequence shown here is derived from an EMBL/GenBank/DDBJ whole genome shotgun (WGS) entry which is preliminary data.</text>
</comment>
<dbReference type="Proteomes" id="UP000286862">
    <property type="component" value="Unassembled WGS sequence"/>
</dbReference>
<organism evidence="1 2">
    <name type="scientific">Candidatus Electrothrix marina</name>
    <dbReference type="NCBI Taxonomy" id="1859130"/>
    <lineage>
        <taxon>Bacteria</taxon>
        <taxon>Pseudomonadati</taxon>
        <taxon>Thermodesulfobacteriota</taxon>
        <taxon>Desulfobulbia</taxon>
        <taxon>Desulfobulbales</taxon>
        <taxon>Desulfobulbaceae</taxon>
        <taxon>Candidatus Electrothrix</taxon>
    </lineage>
</organism>
<dbReference type="Gene3D" id="3.40.50.150">
    <property type="entry name" value="Vaccinia Virus protein VP39"/>
    <property type="match status" value="1"/>
</dbReference>
<keyword evidence="1" id="KW-0489">Methyltransferase</keyword>
<dbReference type="GO" id="GO:0008168">
    <property type="term" value="F:methyltransferase activity"/>
    <property type="evidence" value="ECO:0007669"/>
    <property type="project" value="UniProtKB-KW"/>
</dbReference>
<evidence type="ECO:0000313" key="2">
    <source>
        <dbReference type="Proteomes" id="UP000286862"/>
    </source>
</evidence>